<keyword evidence="2" id="KW-0640">Prion</keyword>
<name>A0A136IPH5_9PEZI</name>
<keyword evidence="3" id="KW-1185">Reference proteome</keyword>
<accession>A0A136IPH5</accession>
<dbReference type="InterPro" id="IPR038305">
    <property type="entry name" value="HeLo_sf"/>
</dbReference>
<dbReference type="InParanoid" id="A0A136IPH5"/>
<protein>
    <submittedName>
        <fullName evidence="2">Prion-inhibition and propagation-domain-containing protein</fullName>
    </submittedName>
</protein>
<feature type="domain" description="Prion-inhibition and propagation HeLo" evidence="1">
    <location>
        <begin position="8"/>
        <end position="114"/>
    </location>
</feature>
<keyword evidence="2" id="KW-0034">Amyloid</keyword>
<sequence length="139" mass="15396">MEAVAASISIAGFAFQVFEGCVQGFAFFNAAQSIGIDGDLFRAGLEMEKFRFMTWAKRAGITQDGINENTNIHWQLAIILLEQLQALLTSADHLKKRYALDVTQDMIPDSERNEALGAPKEGLARLVQKLRPDIYTTSS</sequence>
<dbReference type="Proteomes" id="UP000070501">
    <property type="component" value="Unassembled WGS sequence"/>
</dbReference>
<feature type="non-terminal residue" evidence="2">
    <location>
        <position position="139"/>
    </location>
</feature>
<reference evidence="3" key="1">
    <citation type="submission" date="2016-02" db="EMBL/GenBank/DDBJ databases">
        <title>Draft genome sequence of Microdochium bolleyi, a fungal endophyte of beachgrass.</title>
        <authorList>
            <consortium name="DOE Joint Genome Institute"/>
            <person name="David A.S."/>
            <person name="May G."/>
            <person name="Haridas S."/>
            <person name="Lim J."/>
            <person name="Wang M."/>
            <person name="Labutti K."/>
            <person name="Lipzen A."/>
            <person name="Barry K."/>
            <person name="Grigoriev I.V."/>
        </authorList>
    </citation>
    <scope>NUCLEOTIDE SEQUENCE [LARGE SCALE GENOMIC DNA]</scope>
    <source>
        <strain evidence="3">J235TASD1</strain>
    </source>
</reference>
<evidence type="ECO:0000259" key="1">
    <source>
        <dbReference type="Pfam" id="PF14479"/>
    </source>
</evidence>
<proteinExistence type="predicted"/>
<organism evidence="2 3">
    <name type="scientific">Microdochium bolleyi</name>
    <dbReference type="NCBI Taxonomy" id="196109"/>
    <lineage>
        <taxon>Eukaryota</taxon>
        <taxon>Fungi</taxon>
        <taxon>Dikarya</taxon>
        <taxon>Ascomycota</taxon>
        <taxon>Pezizomycotina</taxon>
        <taxon>Sordariomycetes</taxon>
        <taxon>Xylariomycetidae</taxon>
        <taxon>Xylariales</taxon>
        <taxon>Microdochiaceae</taxon>
        <taxon>Microdochium</taxon>
    </lineage>
</organism>
<gene>
    <name evidence="2" type="ORF">Micbo1qcDRAFT_167918</name>
</gene>
<dbReference type="AlphaFoldDB" id="A0A136IPH5"/>
<dbReference type="Gene3D" id="1.20.120.1020">
    <property type="entry name" value="Prion-inhibition and propagation, HeLo domain"/>
    <property type="match status" value="1"/>
</dbReference>
<dbReference type="Pfam" id="PF14479">
    <property type="entry name" value="HeLo"/>
    <property type="match status" value="1"/>
</dbReference>
<dbReference type="OrthoDB" id="1911848at2759"/>
<evidence type="ECO:0000313" key="2">
    <source>
        <dbReference type="EMBL" id="KXJ86845.1"/>
    </source>
</evidence>
<dbReference type="InterPro" id="IPR029498">
    <property type="entry name" value="HeLo_dom"/>
</dbReference>
<evidence type="ECO:0000313" key="3">
    <source>
        <dbReference type="Proteomes" id="UP000070501"/>
    </source>
</evidence>
<dbReference type="EMBL" id="KQ964265">
    <property type="protein sequence ID" value="KXJ86845.1"/>
    <property type="molecule type" value="Genomic_DNA"/>
</dbReference>
<dbReference type="STRING" id="196109.A0A136IPH5"/>